<feature type="region of interest" description="Disordered" evidence="1">
    <location>
        <begin position="926"/>
        <end position="961"/>
    </location>
</feature>
<proteinExistence type="predicted"/>
<evidence type="ECO:0000256" key="1">
    <source>
        <dbReference type="SAM" id="MobiDB-lite"/>
    </source>
</evidence>
<protein>
    <recommendedName>
        <fullName evidence="2">RGS domain-containing protein</fullName>
    </recommendedName>
</protein>
<dbReference type="InterPro" id="IPR053282">
    <property type="entry name" value="RGS_domain-containing"/>
</dbReference>
<dbReference type="InterPro" id="IPR044926">
    <property type="entry name" value="RGS_subdomain_2"/>
</dbReference>
<dbReference type="InterPro" id="IPR036305">
    <property type="entry name" value="RGS_sf"/>
</dbReference>
<evidence type="ECO:0000259" key="2">
    <source>
        <dbReference type="PROSITE" id="PS50132"/>
    </source>
</evidence>
<dbReference type="SUPFAM" id="SSF48097">
    <property type="entry name" value="Regulator of G-protein signaling, RGS"/>
    <property type="match status" value="3"/>
</dbReference>
<dbReference type="PANTHER" id="PTHR47079:SF1">
    <property type="entry name" value="REGULATOR OF G-PROTEIN SIGNALING PROTEIN-LIKE"/>
    <property type="match status" value="1"/>
</dbReference>
<organism evidence="3 4">
    <name type="scientific">Pinctada imbricata</name>
    <name type="common">Atlantic pearl-oyster</name>
    <name type="synonym">Pinctada martensii</name>
    <dbReference type="NCBI Taxonomy" id="66713"/>
    <lineage>
        <taxon>Eukaryota</taxon>
        <taxon>Metazoa</taxon>
        <taxon>Spiralia</taxon>
        <taxon>Lophotrochozoa</taxon>
        <taxon>Mollusca</taxon>
        <taxon>Bivalvia</taxon>
        <taxon>Autobranchia</taxon>
        <taxon>Pteriomorphia</taxon>
        <taxon>Pterioida</taxon>
        <taxon>Pterioidea</taxon>
        <taxon>Pteriidae</taxon>
        <taxon>Pinctada</taxon>
    </lineage>
</organism>
<keyword evidence="4" id="KW-1185">Reference proteome</keyword>
<dbReference type="InterPro" id="IPR016137">
    <property type="entry name" value="RGS"/>
</dbReference>
<feature type="region of interest" description="Disordered" evidence="1">
    <location>
        <begin position="1193"/>
        <end position="1235"/>
    </location>
</feature>
<dbReference type="Pfam" id="PF00615">
    <property type="entry name" value="RGS"/>
    <property type="match status" value="1"/>
</dbReference>
<dbReference type="Gene3D" id="1.10.167.10">
    <property type="entry name" value="Regulator of G-protein Signalling 4, domain 2"/>
    <property type="match status" value="2"/>
</dbReference>
<feature type="compositionally biased region" description="Polar residues" evidence="1">
    <location>
        <begin position="675"/>
        <end position="686"/>
    </location>
</feature>
<evidence type="ECO:0000313" key="3">
    <source>
        <dbReference type="EMBL" id="KAK3086174.1"/>
    </source>
</evidence>
<dbReference type="Proteomes" id="UP001186944">
    <property type="component" value="Unassembled WGS sequence"/>
</dbReference>
<gene>
    <name evidence="3" type="ORF">FSP39_014682</name>
</gene>
<accession>A0AA89BM21</accession>
<feature type="region of interest" description="Disordered" evidence="1">
    <location>
        <begin position="657"/>
        <end position="686"/>
    </location>
</feature>
<dbReference type="EMBL" id="VSWD01000012">
    <property type="protein sequence ID" value="KAK3086174.1"/>
    <property type="molecule type" value="Genomic_DNA"/>
</dbReference>
<dbReference type="PROSITE" id="PS50132">
    <property type="entry name" value="RGS"/>
    <property type="match status" value="1"/>
</dbReference>
<feature type="region of interest" description="Disordered" evidence="1">
    <location>
        <begin position="1253"/>
        <end position="1279"/>
    </location>
</feature>
<evidence type="ECO:0000313" key="4">
    <source>
        <dbReference type="Proteomes" id="UP001186944"/>
    </source>
</evidence>
<sequence length="1341" mass="154553">MISVQRYVATNKHGQCPEVHVAANKHGTCPEVHVAANKHDQCPEVHVELCKQAWSVSRGGKVPSDEELAFLLEDRAFADYFNIFLSLPIFGQHIFYNFIEREFQYDPQIRRRRNHVDRREVIRFLRTTRFPLFQSTCLIVEYNLCTKLRDVEVDTNHKLSGKQEDKEVKSVFCRNILGHALGMRMFREYLSGTSGEKTFRCWCDIERWRLSADGSKTKTEMLHRIKTLYISDGGQSDLLSHGKTEAFSGRLNFQLIPEAEVEKELISKVGCDPGPVIVESDEGLIQLQKILLAFLRRYWVPRYVIHLYNTLPKDSLSILNRETPFDITAQSRQRHLRCKLMFPRIYSSKTSAPGSPVTPVFVSNDASQMPTVGAESSLSCQIVQSEEASSFSLPEEHSEKEDTNLDPQELLALWGGHPLPRDEGEIDNDLGKVSSDENALKELDSWEKIQTPSSPLSALKSPLKAVFSLPLTSYMAGRRRFSLGRFPGIETRMLCSFASDPLAGSPFLQFLKSRYLLQDMKLLEFWNDVRHFLDTDENYVDPFGTPMKKALGKIIAEKYLMESPDRNDIFPEALKMSILRSLSFKDDITLLSTVQDLITGALRDSWQEYIYHERRKFRKLVCRKKPFDRNVIESNIWPENIEKDTLFFCNVKSPPPAANQASNGSDDVRSHSADPKTSLSTSSRPWSRFTESGTFALSEDHFVRAFEYAVVCSEYGRSGMYSDKRHTSEELIDALYSDYGSIHIQREPAVRNEALHKLTHKPKIDIENIRVSRKVMYETPEMVLEKVGERFRSNRLVLRRRGILIERPPRPRNFIDVLQSPIQFEFFKRFMMNNKAVYPLMFWRHVEDLKESTSARHKSHLVQVIYRKYFSKSAKQGYLLDCTDDIILQIPSMDRVPASVLICAQASVFRSMERKWYCKYLETYPPDSDDDGDTPPPPEPSSPDLNEPLKHPQVSKVKRPKTKKTLHLWNGFVHLIMDFMSALKNPYEVKLLELYLKNEQEKDSKMQPVEFVFPNLFDSRFNSLASGVYLYFYRFKKQVDDVKHLENITKDDMTFLSLKAKAIVDCYLQSEVVPRVQVNVPVDLAANIANHLTTQGPTRGLFHDATILLFPILYFFWRRDEWLKGHDPEAFYTRLQSQLTRPWRASTPHKDTEGPDYINIRESNCQIINAYLPEEESFRISFSITDGVRYMYPGAKAPQRTGRKSRKGERGKDSQLSVTSESPKKQNRKLSKAMDTLYEGSVRNLDMESEYLSSLDKKEFPPEEPLEQNKPPEVKRVRPSVRQGRALKISQLVEALNKGATGSIKQRTRTFDEVVRAALTSRLQSTTPEHTDAQSFNSMVI</sequence>
<dbReference type="PANTHER" id="PTHR47079">
    <property type="entry name" value="REGULATOR OF G-PROTEIN SIGNALING PROTEIN-LIKE"/>
    <property type="match status" value="1"/>
</dbReference>
<name>A0AA89BM21_PINIB</name>
<comment type="caution">
    <text evidence="3">The sequence shown here is derived from an EMBL/GenBank/DDBJ whole genome shotgun (WGS) entry which is preliminary data.</text>
</comment>
<feature type="domain" description="RGS" evidence="2">
    <location>
        <begin position="813"/>
        <end position="923"/>
    </location>
</feature>
<reference evidence="3" key="1">
    <citation type="submission" date="2019-08" db="EMBL/GenBank/DDBJ databases">
        <title>The improved chromosome-level genome for the pearl oyster Pinctada fucata martensii using PacBio sequencing and Hi-C.</title>
        <authorList>
            <person name="Zheng Z."/>
        </authorList>
    </citation>
    <scope>NUCLEOTIDE SEQUENCE</scope>
    <source>
        <strain evidence="3">ZZ-2019</strain>
        <tissue evidence="3">Adductor muscle</tissue>
    </source>
</reference>